<name>A0ABR2PMD3_9ROSI</name>
<evidence type="ECO:0000313" key="3">
    <source>
        <dbReference type="Proteomes" id="UP001396334"/>
    </source>
</evidence>
<accession>A0ABR2PMD3</accession>
<dbReference type="InterPro" id="IPR038765">
    <property type="entry name" value="Papain-like_cys_pep_sf"/>
</dbReference>
<comment type="caution">
    <text evidence="2">The sequence shown here is derived from an EMBL/GenBank/DDBJ whole genome shotgun (WGS) entry which is preliminary data.</text>
</comment>
<sequence>MASASSCLALFFVLGIWVSHAVPEFQLAWIGDLKELLPTSRTKANVDVAGRSQLWQPWKGLQNSKLVTLSPLSKQELVDCDVNGQDQGGADFQHYESGVFTGECGTSLDYGVTTVGMQRDVAAEEGLCGIAMEVS</sequence>
<proteinExistence type="predicted"/>
<dbReference type="EMBL" id="JBBPBN010000056">
    <property type="protein sequence ID" value="KAK8989564.1"/>
    <property type="molecule type" value="Genomic_DNA"/>
</dbReference>
<evidence type="ECO:0000256" key="1">
    <source>
        <dbReference type="SAM" id="SignalP"/>
    </source>
</evidence>
<gene>
    <name evidence="2" type="ORF">V6N11_063986</name>
</gene>
<dbReference type="SUPFAM" id="SSF54001">
    <property type="entry name" value="Cysteine proteinases"/>
    <property type="match status" value="1"/>
</dbReference>
<dbReference type="Proteomes" id="UP001396334">
    <property type="component" value="Unassembled WGS sequence"/>
</dbReference>
<keyword evidence="3" id="KW-1185">Reference proteome</keyword>
<protein>
    <submittedName>
        <fullName evidence="2">Uncharacterized protein</fullName>
    </submittedName>
</protein>
<feature type="chain" id="PRO_5045795234" evidence="1">
    <location>
        <begin position="22"/>
        <end position="135"/>
    </location>
</feature>
<feature type="signal peptide" evidence="1">
    <location>
        <begin position="1"/>
        <end position="21"/>
    </location>
</feature>
<keyword evidence="1" id="KW-0732">Signal</keyword>
<organism evidence="2 3">
    <name type="scientific">Hibiscus sabdariffa</name>
    <name type="common">roselle</name>
    <dbReference type="NCBI Taxonomy" id="183260"/>
    <lineage>
        <taxon>Eukaryota</taxon>
        <taxon>Viridiplantae</taxon>
        <taxon>Streptophyta</taxon>
        <taxon>Embryophyta</taxon>
        <taxon>Tracheophyta</taxon>
        <taxon>Spermatophyta</taxon>
        <taxon>Magnoliopsida</taxon>
        <taxon>eudicotyledons</taxon>
        <taxon>Gunneridae</taxon>
        <taxon>Pentapetalae</taxon>
        <taxon>rosids</taxon>
        <taxon>malvids</taxon>
        <taxon>Malvales</taxon>
        <taxon>Malvaceae</taxon>
        <taxon>Malvoideae</taxon>
        <taxon>Hibiscus</taxon>
    </lineage>
</organism>
<evidence type="ECO:0000313" key="2">
    <source>
        <dbReference type="EMBL" id="KAK8989564.1"/>
    </source>
</evidence>
<reference evidence="2 3" key="1">
    <citation type="journal article" date="2024" name="G3 (Bethesda)">
        <title>Genome assembly of Hibiscus sabdariffa L. provides insights into metabolisms of medicinal natural products.</title>
        <authorList>
            <person name="Kim T."/>
        </authorList>
    </citation>
    <scope>NUCLEOTIDE SEQUENCE [LARGE SCALE GENOMIC DNA]</scope>
    <source>
        <strain evidence="2">TK-2024</strain>
        <tissue evidence="2">Old leaves</tissue>
    </source>
</reference>